<sequence>MSVNLHCPFLGTPLHDSLNGRNKGKFVYLDRTWLAKRAFRRCACAKQDPWISQVIRFSNLCGQNVELLRRALRSRSESKVECVKEPFFRSKAFIRSLTPLWEEGLLLVRCSVFVAVISGVCLLVWYGQTKAKGFIEAKLLPSVCAALSEHIQRELEFGKVRRISPLSITLESCSFGPHKEEFSCGEVPTVKICVRPFASLRRGKVVIDVLLSHPSLFVVQKKDYTWLGIPSTEGSLQRHLSTEEGIDHHTKTRRLAREEAAANWERKRDDEARQAAEMGYIVSERSSSASEGDTLKEGAIHSTDLIHSNSFLCMDEKMHWRDHHCMDTGVDYDMKHADLEKSFGIKIPGAGLKFWSRVIKGPRKHKFKRKANGSDISASGASAKRRILECSALAALAYFQNLSRGKSTELSQSSQDYDVIKLDTLLLNSGVDSHADTSTTISREETLIIDNQNGKQYSGVKDLTVDKNDNFVCNLSPTSIVDQKVSENLPSIGDVAGAANTNMCNVNNMELGVHDEMFKSQRGQTSENSTLKKFETWLAKYHPVPSWPLSLQSCFPSFCRNVRELLSYLLIGPMKNLKSGIGPKVEDISAELVDGVDFMQTEGIEKMLPVTLDSVQFKGGTLMLLAYGDREPRRGFLSIPMFVANSSGSHLGRNTKCTPRVGGPPACYRTSTAGNGIEEVTKDQKVVVSLTLSIIMGDKRFLQVESKSFELVKTAFDVNIIERGRKHISNVLLGFAAAHWVRDALLEVVKLSNDQNLFRSFREGNKVFVIQKQRNSRGSFVSVTVLGDSKGRGCVIIPEGRDACGWRGISHEIDILLQPKVVEQHGVQHRRPEVGNSTANGYFGKESQTFKEAVIVGGNIPKISHMDSGVNIEMHHMGNGLVNESTEISLKIILGIGQKHNWEVKWAGVIDELTREPGPHQHKAQPIDQPKHGSNTLKTATPTFDNVRPNVSRPTSSKTGPITTQVWKPRAAVSHNVQKPLAAASQHVQKSLDALSDSTSPRSTRSDGEHVSVHSCDTDSQTSTTSSLVPAARPIAELMKGIGEVDRSWGSSSDWFLDLRDGRRLRIPVDLRAPMAKSHQDEEIARKLVEWVSAKREEAESDEGEGEFERGLGCTEGGLDTDGVDVVSPPTRTATDWALVALTEMGASTPTLETMVPVDGGADGFDGQSLGLESLGMCNGGSDGVMGDTVQGHEESEPIRVEPLAIVIPQGVEGASYEGYEQVVTELLMEIEARHLQRKADTASLRRPPSSGKKGSRELKGLASSINYEARHSKEAKGKGGSNDRDKRLRIKNMIKDWHADVICLQETKMELITVQIVRSLWRCQFVDWMFLGSNGASGGILLMWDKRVVEKLDDAVGYFSVSCKFRNVEDQKVWMFSGVYGPVIDRDRRLMWDELAGIRSWWDVPWCLGGDFNVVRFPSEKLGSMNFTGAMYDFSDFISGHGLVDLPLVGGIFTWSNNREISSMSRLDRFLFSADWNESTTNISQKRMVRLNSDHFPVLLDCGSIQRRRRPFRFENMWLKAEGFVDLVRGWWESYSFSGMPSFEFASKLKALKADIKHWNENQFGHVSLKKQQMIADLRELDDEEDSRPLSIEERGRREQLVVGLEKVILMDEISWRQKSRVLWLKEGDKNSSFFHRIANSNRNANTIGHLIINGTTSTDQDEIREHIAQFYEQLYTEDGRRRPFLDGIHFSFISDEDAKWLERPFDEDEIAKVVQGCNGDKAPGPDGFSLAFFQHCWSVVRNDVLAVCNEFHEHCQFERSLNATFVSLIPKKHGVDQIKDFRPISLVGGMYKIIAKLLANRLGVVLGKIVSPSKNAFVKGRQILDSVLIANECLDCRLKSNTPGVIFRFSVLVNDSPCGFFKSSRGIRQGDPLSPMLFVIVMEGLSRMIDKAIGVGMLSGFAVSRNVNDPLLISHLLFADDTLIFCEADSGHIAHLRSILVWFEAISGLRVNLGKSELVQVGELPVAKRIEQIQRNFLWGSSAEEGKFHLVKWDQVCSPYSNGGLAIRNIRQFNEALLGKWLWRFGVEKEALWRQVIVEKYGSMEGGWMSKVPIGPYGVGLWKFIRHRWDKFSRLLKFEVGDGTNIRFWEDVWCGGEPLKDVFPELHRIARVQAAVVADHVHFQGDSVHWEVQFTRLVQDWELESVSLFLESLYSVTIHRFEEDQIRWKPSPDKGFQVQSYYKEICSYGTGSFPWKSIWKSKVPPRIAFFTWTAALGKILTAENLRRRGIVLVSWCCMCKVLGESVEHLLLHCPYAKEMWDMVFALFGIQWVMPRGVLALFECWQGNFGGHQNIVVWRAVPHCVMWCLWRERNRRIFEDCESSIVDLKLQFYRVLFDCLIATGLFSFSNVLDLIDICSL</sequence>
<dbReference type="PANTHER" id="PTHR34457">
    <property type="entry name" value="EMBRYO DEFECTIVE 2410"/>
    <property type="match status" value="1"/>
</dbReference>
<gene>
    <name evidence="4" type="ORF">FSB_LOCUS5245</name>
</gene>
<feature type="transmembrane region" description="Helical" evidence="2">
    <location>
        <begin position="105"/>
        <end position="126"/>
    </location>
</feature>
<evidence type="ECO:0000313" key="4">
    <source>
        <dbReference type="EMBL" id="SPC77363.1"/>
    </source>
</evidence>
<dbReference type="InterPro" id="IPR036691">
    <property type="entry name" value="Endo/exonu/phosph_ase_sf"/>
</dbReference>
<dbReference type="EMBL" id="OIVN01000269">
    <property type="protein sequence ID" value="SPC77363.1"/>
    <property type="molecule type" value="Genomic_DNA"/>
</dbReference>
<dbReference type="InterPro" id="IPR026960">
    <property type="entry name" value="RVT-Znf"/>
</dbReference>
<protein>
    <recommendedName>
        <fullName evidence="3">Reverse transcriptase domain-containing protein</fullName>
    </recommendedName>
</protein>
<dbReference type="Pfam" id="PF00078">
    <property type="entry name" value="RVT_1"/>
    <property type="match status" value="1"/>
</dbReference>
<keyword evidence="2" id="KW-1133">Transmembrane helix</keyword>
<feature type="domain" description="Reverse transcriptase" evidence="3">
    <location>
        <begin position="1752"/>
        <end position="1986"/>
    </location>
</feature>
<dbReference type="InterPro" id="IPR005135">
    <property type="entry name" value="Endo/exonuclease/phosphatase"/>
</dbReference>
<dbReference type="GO" id="GO:0006281">
    <property type="term" value="P:DNA repair"/>
    <property type="evidence" value="ECO:0007669"/>
    <property type="project" value="InterPro"/>
</dbReference>
<dbReference type="InterPro" id="IPR000477">
    <property type="entry name" value="RT_dom"/>
</dbReference>
<dbReference type="CDD" id="cd01650">
    <property type="entry name" value="RT_nLTR_like"/>
    <property type="match status" value="1"/>
</dbReference>
<dbReference type="GO" id="GO:0004519">
    <property type="term" value="F:endonuclease activity"/>
    <property type="evidence" value="ECO:0007669"/>
    <property type="project" value="InterPro"/>
</dbReference>
<feature type="compositionally biased region" description="Polar residues" evidence="1">
    <location>
        <begin position="932"/>
        <end position="944"/>
    </location>
</feature>
<keyword evidence="2" id="KW-0812">Transmembrane</keyword>
<feature type="compositionally biased region" description="Low complexity" evidence="1">
    <location>
        <begin position="1018"/>
        <end position="1027"/>
    </location>
</feature>
<evidence type="ECO:0000256" key="2">
    <source>
        <dbReference type="SAM" id="Phobius"/>
    </source>
</evidence>
<dbReference type="Pfam" id="PF03372">
    <property type="entry name" value="Exo_endo_phos"/>
    <property type="match status" value="1"/>
</dbReference>
<dbReference type="Pfam" id="PF13966">
    <property type="entry name" value="zf-RVT"/>
    <property type="match status" value="1"/>
</dbReference>
<dbReference type="SUPFAM" id="SSF56672">
    <property type="entry name" value="DNA/RNA polymerases"/>
    <property type="match status" value="1"/>
</dbReference>
<feature type="region of interest" description="Disordered" evidence="1">
    <location>
        <begin position="916"/>
        <end position="966"/>
    </location>
</feature>
<dbReference type="Gene3D" id="3.60.10.10">
    <property type="entry name" value="Endonuclease/exonuclease/phosphatase"/>
    <property type="match status" value="1"/>
</dbReference>
<feature type="compositionally biased region" description="Polar residues" evidence="1">
    <location>
        <begin position="952"/>
        <end position="966"/>
    </location>
</feature>
<dbReference type="SUPFAM" id="SSF56219">
    <property type="entry name" value="DNase I-like"/>
    <property type="match status" value="1"/>
</dbReference>
<reference evidence="4" key="1">
    <citation type="submission" date="2018-02" db="EMBL/GenBank/DDBJ databases">
        <authorList>
            <person name="Cohen D.B."/>
            <person name="Kent A.D."/>
        </authorList>
    </citation>
    <scope>NUCLEOTIDE SEQUENCE</scope>
</reference>
<feature type="region of interest" description="Disordered" evidence="1">
    <location>
        <begin position="980"/>
        <end position="1029"/>
    </location>
</feature>
<accession>A0A2N9ERF6</accession>
<dbReference type="PANTHER" id="PTHR34457:SF3">
    <property type="entry name" value="PROTEIN TIC236, CHLOROPLASTIC"/>
    <property type="match status" value="1"/>
</dbReference>
<dbReference type="PROSITE" id="PS00726">
    <property type="entry name" value="AP_NUCLEASE_F1_1"/>
    <property type="match status" value="1"/>
</dbReference>
<dbReference type="PROSITE" id="PS50878">
    <property type="entry name" value="RT_POL"/>
    <property type="match status" value="1"/>
</dbReference>
<proteinExistence type="predicted"/>
<evidence type="ECO:0000259" key="3">
    <source>
        <dbReference type="PROSITE" id="PS50878"/>
    </source>
</evidence>
<keyword evidence="2" id="KW-0472">Membrane</keyword>
<dbReference type="InterPro" id="IPR020847">
    <property type="entry name" value="AP_endonuclease_F1_BS"/>
</dbReference>
<dbReference type="GO" id="GO:0003677">
    <property type="term" value="F:DNA binding"/>
    <property type="evidence" value="ECO:0007669"/>
    <property type="project" value="InterPro"/>
</dbReference>
<evidence type="ECO:0000256" key="1">
    <source>
        <dbReference type="SAM" id="MobiDB-lite"/>
    </source>
</evidence>
<dbReference type="InterPro" id="IPR043502">
    <property type="entry name" value="DNA/RNA_pol_sf"/>
</dbReference>
<feature type="region of interest" description="Disordered" evidence="1">
    <location>
        <begin position="1097"/>
        <end position="1127"/>
    </location>
</feature>
<feature type="region of interest" description="Disordered" evidence="1">
    <location>
        <begin position="1238"/>
        <end position="1259"/>
    </location>
</feature>
<dbReference type="InterPro" id="IPR053022">
    <property type="entry name" value="Chloroplast_translocon_comp"/>
</dbReference>
<organism evidence="4">
    <name type="scientific">Fagus sylvatica</name>
    <name type="common">Beechnut</name>
    <dbReference type="NCBI Taxonomy" id="28930"/>
    <lineage>
        <taxon>Eukaryota</taxon>
        <taxon>Viridiplantae</taxon>
        <taxon>Streptophyta</taxon>
        <taxon>Embryophyta</taxon>
        <taxon>Tracheophyta</taxon>
        <taxon>Spermatophyta</taxon>
        <taxon>Magnoliopsida</taxon>
        <taxon>eudicotyledons</taxon>
        <taxon>Gunneridae</taxon>
        <taxon>Pentapetalae</taxon>
        <taxon>rosids</taxon>
        <taxon>fabids</taxon>
        <taxon>Fagales</taxon>
        <taxon>Fagaceae</taxon>
        <taxon>Fagus</taxon>
    </lineage>
</organism>
<name>A0A2N9ERF6_FAGSY</name>